<dbReference type="AlphaFoldDB" id="A0A248TFH5"/>
<feature type="transmembrane region" description="Helical" evidence="1">
    <location>
        <begin position="220"/>
        <end position="241"/>
    </location>
</feature>
<dbReference type="PANTHER" id="PTHR34473:SF2">
    <property type="entry name" value="UPF0699 TRANSMEMBRANE PROTEIN YDBT"/>
    <property type="match status" value="1"/>
</dbReference>
<keyword evidence="4" id="KW-1185">Reference proteome</keyword>
<dbReference type="Proteomes" id="UP000215137">
    <property type="component" value="Chromosome"/>
</dbReference>
<feature type="transmembrane region" description="Helical" evidence="1">
    <location>
        <begin position="38"/>
        <end position="59"/>
    </location>
</feature>
<proteinExistence type="predicted"/>
<evidence type="ECO:0000256" key="1">
    <source>
        <dbReference type="SAM" id="Phobius"/>
    </source>
</evidence>
<dbReference type="PIRSF" id="PIRSF026631">
    <property type="entry name" value="UCP026631"/>
    <property type="match status" value="1"/>
</dbReference>
<feature type="domain" description="YdbS-like PH" evidence="2">
    <location>
        <begin position="61"/>
        <end position="141"/>
    </location>
</feature>
<accession>A0A248TFH5</accession>
<feature type="domain" description="YdbS-like PH" evidence="2">
    <location>
        <begin position="255"/>
        <end position="332"/>
    </location>
</feature>
<reference evidence="3 4" key="1">
    <citation type="submission" date="2017-08" db="EMBL/GenBank/DDBJ databases">
        <title>Complete Genome Sequence of Bacillus kochii Oregon-R-modENCODE STRAIN BDGP4, isolated from Drosophila melanogaster gut.</title>
        <authorList>
            <person name="Wan K.H."/>
            <person name="Yu C."/>
            <person name="Park S."/>
            <person name="Hammonds A.S."/>
            <person name="Booth B.W."/>
            <person name="Celniker S.E."/>
        </authorList>
    </citation>
    <scope>NUCLEOTIDE SEQUENCE [LARGE SCALE GENOMIC DNA]</scope>
    <source>
        <strain evidence="3 4">BDGP4</strain>
    </source>
</reference>
<name>A0A248TFH5_9BACI</name>
<feature type="transmembrane region" description="Helical" evidence="1">
    <location>
        <begin position="353"/>
        <end position="373"/>
    </location>
</feature>
<organism evidence="3 4">
    <name type="scientific">Cytobacillus kochii</name>
    <dbReference type="NCBI Taxonomy" id="859143"/>
    <lineage>
        <taxon>Bacteria</taxon>
        <taxon>Bacillati</taxon>
        <taxon>Bacillota</taxon>
        <taxon>Bacilli</taxon>
        <taxon>Bacillales</taxon>
        <taxon>Bacillaceae</taxon>
        <taxon>Cytobacillus</taxon>
    </lineage>
</organism>
<dbReference type="InterPro" id="IPR005182">
    <property type="entry name" value="YdbS-like_PH"/>
</dbReference>
<evidence type="ECO:0000259" key="2">
    <source>
        <dbReference type="Pfam" id="PF03703"/>
    </source>
</evidence>
<dbReference type="RefSeq" id="WP_095370526.1">
    <property type="nucleotide sequence ID" value="NZ_CP022983.1"/>
</dbReference>
<dbReference type="InterPro" id="IPR014529">
    <property type="entry name" value="UCP026631"/>
</dbReference>
<protein>
    <recommendedName>
        <fullName evidence="2">YdbS-like PH domain-containing protein</fullName>
    </recommendedName>
</protein>
<feature type="transmembrane region" description="Helical" evidence="1">
    <location>
        <begin position="176"/>
        <end position="200"/>
    </location>
</feature>
<dbReference type="EMBL" id="CP022983">
    <property type="protein sequence ID" value="ASV66951.1"/>
    <property type="molecule type" value="Genomic_DNA"/>
</dbReference>
<dbReference type="KEGG" id="bko:CKF48_06185"/>
<keyword evidence="1" id="KW-0812">Transmembrane</keyword>
<keyword evidence="1" id="KW-0472">Membrane</keyword>
<feature type="transmembrane region" description="Helical" evidence="1">
    <location>
        <begin position="12"/>
        <end position="32"/>
    </location>
</feature>
<dbReference type="PANTHER" id="PTHR34473">
    <property type="entry name" value="UPF0699 TRANSMEMBRANE PROTEIN YDBS"/>
    <property type="match status" value="1"/>
</dbReference>
<gene>
    <name evidence="3" type="ORF">CKF48_06185</name>
</gene>
<evidence type="ECO:0000313" key="4">
    <source>
        <dbReference type="Proteomes" id="UP000215137"/>
    </source>
</evidence>
<sequence length="494" mass="57592">MDYRRYSRLTIAFHIWGVLKFFFFAFLYLFIFNREADWIGYGRIIAAILLILSIIFVIFKWLTTTYKIDEVAFYLREGFFTKHKRTIPFSKVQNVNRHTTFLHKLIGKTSLKFETGMSGEGGTIKFEVLSKEEADHLEDWIEKSTRNIKVSEGEEEKVEEYIEDRKLHFAASKKDIIKASMTSLSFLLLIPALGSLFFMINDFINVEKEAEGAIHFILSAWWLTALVVIFLIVASTIFGMIKTYIKYGNYRIYSDVDRIYISRGVLDEVSFSISKEKVQAVEITQTLMKRILRIAEVRLTSAGQTGGGGGDSSMETSSLFPFLPQKDAFRLISEILPDYEVEEEMHKLPKNALFARLLKPSWLWIIATALLYYFQPNVLNMNIPWWLFSLLVLILVVLLRFLDYYNSRYVLNERFIQLKTGSLATTLFLTRRDKVIEIEMNRGPLEKILGIAKITTINRAQPVRHTHMYGVPESFRLAFYQWYKKRGSEIELKQ</sequence>
<dbReference type="OrthoDB" id="2317554at2"/>
<dbReference type="Pfam" id="PF03703">
    <property type="entry name" value="bPH_2"/>
    <property type="match status" value="3"/>
</dbReference>
<evidence type="ECO:0000313" key="3">
    <source>
        <dbReference type="EMBL" id="ASV66951.1"/>
    </source>
</evidence>
<feature type="domain" description="YdbS-like PH" evidence="2">
    <location>
        <begin position="404"/>
        <end position="463"/>
    </location>
</feature>
<keyword evidence="1" id="KW-1133">Transmembrane helix</keyword>
<feature type="transmembrane region" description="Helical" evidence="1">
    <location>
        <begin position="385"/>
        <end position="402"/>
    </location>
</feature>